<reference evidence="13 14" key="1">
    <citation type="journal article" date="2016" name="Genome Announc.">
        <title>First Complete Genome Sequence of a Subdivision 6 Acidobacterium Strain.</title>
        <authorList>
            <person name="Huang S."/>
            <person name="Vieira S."/>
            <person name="Bunk B."/>
            <person name="Riedel T."/>
            <person name="Sproer C."/>
            <person name="Overmann J."/>
        </authorList>
    </citation>
    <scope>NUCLEOTIDE SEQUENCE [LARGE SCALE GENOMIC DNA]</scope>
    <source>
        <strain evidence="14">DSM 100886 HEG_-6_39</strain>
    </source>
</reference>
<dbReference type="PANTHER" id="PTHR11814">
    <property type="entry name" value="SULFATE TRANSPORTER"/>
    <property type="match status" value="1"/>
</dbReference>
<dbReference type="InterPro" id="IPR015892">
    <property type="entry name" value="Carbonic_anhydrase_CS"/>
</dbReference>
<feature type="transmembrane region" description="Helical" evidence="11">
    <location>
        <begin position="376"/>
        <end position="407"/>
    </location>
</feature>
<dbReference type="Gene3D" id="3.40.1050.10">
    <property type="entry name" value="Carbonic anhydrase"/>
    <property type="match status" value="1"/>
</dbReference>
<evidence type="ECO:0000256" key="10">
    <source>
        <dbReference type="PIRSR" id="PIRSR601765-1"/>
    </source>
</evidence>
<dbReference type="InterPro" id="IPR036874">
    <property type="entry name" value="Carbonic_anhydrase_sf"/>
</dbReference>
<dbReference type="SMART" id="SM00947">
    <property type="entry name" value="Pro_CA"/>
    <property type="match status" value="1"/>
</dbReference>
<evidence type="ECO:0000256" key="2">
    <source>
        <dbReference type="ARBA" id="ARBA00006217"/>
    </source>
</evidence>
<feature type="transmembrane region" description="Helical" evidence="11">
    <location>
        <begin position="53"/>
        <end position="76"/>
    </location>
</feature>
<keyword evidence="4 11" id="KW-0812">Transmembrane</keyword>
<evidence type="ECO:0000256" key="6">
    <source>
        <dbReference type="ARBA" id="ARBA00022989"/>
    </source>
</evidence>
<sequence>MPMPNASPTAPHAVRPGLFSAPRQDVLASLVVFLIAIPLSLGIALASGAPIMAGLIAGIVGGLVTGLVAGAPLQVTGPAAGLTAIVFGMVEQFADWRLVASAVVLGGVIQIALGASRIARLCLAVSPAVVHGMLAGIGITIALAQLHIILGGAPESQALKNLLALPAQVMDLHAPAAFLGLATIALLLAWQWVPRPLSAVPASLVAVMTATGASVLLGLDVERIDLKGGFGSGLQFAAWPGAEHWMAVVMGGITIAAVASVESLLCAVATDKLHTGPRANLDRELVGQGLSNTLSGVLGGLPVTGVIVRSSANIQAGAQTQLSAILHSVWILLFVVFLGVGIEMIPLCVLAGLLVHVGIRLVDAHHIRRLVTFGEAIVYLVTVTGVVVLGLLPGIGLGVSLALVLLLRRLSHTNVQVEGADGRYHVRIGGSMTFVGIPKLTAALERIPPRTHVDIDLMVDFMDHAAFETLHDWRLSHERLGGRVDIDELHEAWYANAAKGTPQFAKSRLDGLLGALRRRTRKETSMSTTASSSEPLLQGAAAFNATTSREVKPLLNHLADVGQTPQALFITCADSRIVPADLVNADPGDIFVLRNIGNIVPTWTGVAGSDDSVGSGIEFAVDVLKVHTIVVCGHSECGAMKALLGGHEALGGSLSRWLAHGTSALDRHAQAPVAAQPPPTTPHNALARTNVVEQVERLQTYPSVQRAIAAGELRLYGWFFDLKRAKVTVWNQATGTFVDAGEDVKTLEPPMRVPA</sequence>
<name>A0A143PPT0_LUTPR</name>
<feature type="binding site" evidence="10">
    <location>
        <position position="574"/>
    </location>
    <ligand>
        <name>Zn(2+)</name>
        <dbReference type="ChEBI" id="CHEBI:29105"/>
    </ligand>
</feature>
<feature type="binding site" evidence="10">
    <location>
        <position position="634"/>
    </location>
    <ligand>
        <name>Zn(2+)</name>
        <dbReference type="ChEBI" id="CHEBI:29105"/>
    </ligand>
</feature>
<comment type="similarity">
    <text evidence="2">Belongs to the beta-class carbonic anhydrase family.</text>
</comment>
<feature type="binding site" evidence="10">
    <location>
        <position position="637"/>
    </location>
    <ligand>
        <name>Zn(2+)</name>
        <dbReference type="ChEBI" id="CHEBI:29105"/>
    </ligand>
</feature>
<dbReference type="GO" id="GO:0055085">
    <property type="term" value="P:transmembrane transport"/>
    <property type="evidence" value="ECO:0007669"/>
    <property type="project" value="InterPro"/>
</dbReference>
<dbReference type="EMBL" id="CP015136">
    <property type="protein sequence ID" value="AMY09829.1"/>
    <property type="molecule type" value="Genomic_DNA"/>
</dbReference>
<evidence type="ECO:0000256" key="5">
    <source>
        <dbReference type="ARBA" id="ARBA00022833"/>
    </source>
</evidence>
<feature type="transmembrane region" description="Helical" evidence="11">
    <location>
        <begin position="197"/>
        <end position="219"/>
    </location>
</feature>
<comment type="catalytic activity">
    <reaction evidence="9">
        <text>hydrogencarbonate + H(+) = CO2 + H2O</text>
        <dbReference type="Rhea" id="RHEA:10748"/>
        <dbReference type="ChEBI" id="CHEBI:15377"/>
        <dbReference type="ChEBI" id="CHEBI:15378"/>
        <dbReference type="ChEBI" id="CHEBI:16526"/>
        <dbReference type="ChEBI" id="CHEBI:17544"/>
        <dbReference type="EC" id="4.2.1.1"/>
    </reaction>
</comment>
<evidence type="ECO:0000256" key="1">
    <source>
        <dbReference type="ARBA" id="ARBA00004141"/>
    </source>
</evidence>
<comment type="cofactor">
    <cofactor evidence="10">
        <name>Zn(2+)</name>
        <dbReference type="ChEBI" id="CHEBI:29105"/>
    </cofactor>
    <text evidence="10">Binds 1 zinc ion per subunit.</text>
</comment>
<feature type="transmembrane region" description="Helical" evidence="11">
    <location>
        <begin position="289"/>
        <end position="308"/>
    </location>
</feature>
<evidence type="ECO:0000256" key="7">
    <source>
        <dbReference type="ARBA" id="ARBA00023136"/>
    </source>
</evidence>
<proteinExistence type="inferred from homology"/>
<dbReference type="GO" id="GO:0016020">
    <property type="term" value="C:membrane"/>
    <property type="evidence" value="ECO:0007669"/>
    <property type="project" value="UniProtKB-SubCell"/>
</dbReference>
<organism evidence="13 14">
    <name type="scientific">Luteitalea pratensis</name>
    <dbReference type="NCBI Taxonomy" id="1855912"/>
    <lineage>
        <taxon>Bacteria</taxon>
        <taxon>Pseudomonadati</taxon>
        <taxon>Acidobacteriota</taxon>
        <taxon>Vicinamibacteria</taxon>
        <taxon>Vicinamibacterales</taxon>
        <taxon>Vicinamibacteraceae</taxon>
        <taxon>Luteitalea</taxon>
    </lineage>
</organism>
<dbReference type="KEGG" id="abac:LuPra_03055"/>
<dbReference type="PROSITE" id="PS00705">
    <property type="entry name" value="PROK_CO2_ANHYDRASE_2"/>
    <property type="match status" value="1"/>
</dbReference>
<dbReference type="GO" id="GO:0004089">
    <property type="term" value="F:carbonate dehydratase activity"/>
    <property type="evidence" value="ECO:0007669"/>
    <property type="project" value="UniProtKB-EC"/>
</dbReference>
<feature type="transmembrane region" description="Helical" evidence="11">
    <location>
        <begin position="26"/>
        <end position="46"/>
    </location>
</feature>
<evidence type="ECO:0000259" key="12">
    <source>
        <dbReference type="Pfam" id="PF00916"/>
    </source>
</evidence>
<dbReference type="InterPro" id="IPR001765">
    <property type="entry name" value="Carbonic_anhydrase"/>
</dbReference>
<keyword evidence="10" id="KW-0479">Metal-binding</keyword>
<evidence type="ECO:0000313" key="14">
    <source>
        <dbReference type="Proteomes" id="UP000076079"/>
    </source>
</evidence>
<keyword evidence="7 11" id="KW-0472">Membrane</keyword>
<feature type="transmembrane region" description="Helical" evidence="11">
    <location>
        <begin position="96"/>
        <end position="116"/>
    </location>
</feature>
<feature type="transmembrane region" description="Helical" evidence="11">
    <location>
        <begin position="172"/>
        <end position="190"/>
    </location>
</feature>
<dbReference type="SUPFAM" id="SSF53056">
    <property type="entry name" value="beta-carbonic anhydrase, cab"/>
    <property type="match status" value="1"/>
</dbReference>
<evidence type="ECO:0000256" key="8">
    <source>
        <dbReference type="ARBA" id="ARBA00023239"/>
    </source>
</evidence>
<feature type="transmembrane region" description="Helical" evidence="11">
    <location>
        <begin position="128"/>
        <end position="152"/>
    </location>
</feature>
<dbReference type="GO" id="GO:0015976">
    <property type="term" value="P:carbon utilization"/>
    <property type="evidence" value="ECO:0007669"/>
    <property type="project" value="InterPro"/>
</dbReference>
<feature type="transmembrane region" description="Helical" evidence="11">
    <location>
        <begin position="328"/>
        <end position="355"/>
    </location>
</feature>
<keyword evidence="14" id="KW-1185">Reference proteome</keyword>
<evidence type="ECO:0000256" key="9">
    <source>
        <dbReference type="ARBA" id="ARBA00048348"/>
    </source>
</evidence>
<dbReference type="OrthoDB" id="9771198at2"/>
<dbReference type="PATRIC" id="fig|1813736.3.peg.3255"/>
<dbReference type="InterPro" id="IPR011547">
    <property type="entry name" value="SLC26A/SulP_dom"/>
</dbReference>
<dbReference type="Pfam" id="PF00916">
    <property type="entry name" value="Sulfate_transp"/>
    <property type="match status" value="1"/>
</dbReference>
<gene>
    <name evidence="13" type="primary">cynT</name>
    <name evidence="13" type="ORF">LuPra_03055</name>
</gene>
<evidence type="ECO:0000256" key="3">
    <source>
        <dbReference type="ARBA" id="ARBA00012925"/>
    </source>
</evidence>
<feature type="binding site" evidence="10">
    <location>
        <position position="572"/>
    </location>
    <ligand>
        <name>Zn(2+)</name>
        <dbReference type="ChEBI" id="CHEBI:29105"/>
    </ligand>
</feature>
<protein>
    <recommendedName>
        <fullName evidence="3">carbonic anhydrase</fullName>
        <ecNumber evidence="3">4.2.1.1</ecNumber>
    </recommendedName>
</protein>
<accession>A0A143PPT0</accession>
<dbReference type="STRING" id="1855912.LuPra_03055"/>
<evidence type="ECO:0000256" key="4">
    <source>
        <dbReference type="ARBA" id="ARBA00022692"/>
    </source>
</evidence>
<keyword evidence="5 10" id="KW-0862">Zinc</keyword>
<dbReference type="GO" id="GO:0008270">
    <property type="term" value="F:zinc ion binding"/>
    <property type="evidence" value="ECO:0007669"/>
    <property type="project" value="InterPro"/>
</dbReference>
<evidence type="ECO:0000256" key="11">
    <source>
        <dbReference type="SAM" id="Phobius"/>
    </source>
</evidence>
<dbReference type="AlphaFoldDB" id="A0A143PPT0"/>
<reference evidence="14" key="2">
    <citation type="submission" date="2016-04" db="EMBL/GenBank/DDBJ databases">
        <title>First Complete Genome Sequence of a Subdivision 6 Acidobacterium.</title>
        <authorList>
            <person name="Huang S."/>
            <person name="Vieira S."/>
            <person name="Bunk B."/>
            <person name="Riedel T."/>
            <person name="Sproeer C."/>
            <person name="Overmann J."/>
        </authorList>
    </citation>
    <scope>NUCLEOTIDE SEQUENCE [LARGE SCALE GENOMIC DNA]</scope>
    <source>
        <strain evidence="14">DSM 100886 HEG_-6_39</strain>
    </source>
</reference>
<dbReference type="InterPro" id="IPR001902">
    <property type="entry name" value="SLC26A/SulP_fam"/>
</dbReference>
<evidence type="ECO:0000313" key="13">
    <source>
        <dbReference type="EMBL" id="AMY09829.1"/>
    </source>
</evidence>
<feature type="domain" description="SLC26A/SulP transporter" evidence="12">
    <location>
        <begin position="24"/>
        <end position="378"/>
    </location>
</feature>
<dbReference type="PROSITE" id="PS00704">
    <property type="entry name" value="PROK_CO2_ANHYDRASE_1"/>
    <property type="match status" value="1"/>
</dbReference>
<comment type="subcellular location">
    <subcellularLocation>
        <location evidence="1">Membrane</location>
        <topology evidence="1">Multi-pass membrane protein</topology>
    </subcellularLocation>
</comment>
<keyword evidence="8 13" id="KW-0456">Lyase</keyword>
<keyword evidence="6 11" id="KW-1133">Transmembrane helix</keyword>
<dbReference type="Pfam" id="PF00484">
    <property type="entry name" value="Pro_CA"/>
    <property type="match status" value="1"/>
</dbReference>
<feature type="transmembrane region" description="Helical" evidence="11">
    <location>
        <begin position="245"/>
        <end position="268"/>
    </location>
</feature>
<dbReference type="Proteomes" id="UP000076079">
    <property type="component" value="Chromosome"/>
</dbReference>
<dbReference type="EC" id="4.2.1.1" evidence="3"/>